<reference evidence="3 5" key="3">
    <citation type="submission" date="2019-07" db="EMBL/GenBank/DDBJ databases">
        <authorList>
            <person name="Jastrzebski P J."/>
            <person name="Paukszto L."/>
            <person name="Jastrzebski P J."/>
        </authorList>
    </citation>
    <scope>NUCLEOTIDE SEQUENCE [LARGE SCALE GENOMIC DNA]</scope>
    <source>
        <strain evidence="3 5">WMS-il1</strain>
    </source>
</reference>
<evidence type="ECO:0000313" key="5">
    <source>
        <dbReference type="Proteomes" id="UP000321570"/>
    </source>
</evidence>
<evidence type="ECO:0000313" key="4">
    <source>
        <dbReference type="Proteomes" id="UP000274504"/>
    </source>
</evidence>
<evidence type="ECO:0000313" key="2">
    <source>
        <dbReference type="EMBL" id="VDL18618.1"/>
    </source>
</evidence>
<dbReference type="WBParaSite" id="HDID_0000115601-mRNA-1">
    <property type="protein sequence ID" value="HDID_0000115601-mRNA-1"/>
    <property type="gene ID" value="HDID_0000115601"/>
</dbReference>
<evidence type="ECO:0000313" key="3">
    <source>
        <dbReference type="EMBL" id="VUZ53486.1"/>
    </source>
</evidence>
<reference evidence="2 4" key="2">
    <citation type="submission" date="2018-11" db="EMBL/GenBank/DDBJ databases">
        <authorList>
            <consortium name="Pathogen Informatics"/>
        </authorList>
    </citation>
    <scope>NUCLEOTIDE SEQUENCE [LARGE SCALE GENOMIC DNA]</scope>
</reference>
<keyword evidence="5" id="KW-1185">Reference proteome</keyword>
<evidence type="ECO:0000256" key="1">
    <source>
        <dbReference type="SAM" id="MobiDB-lite"/>
    </source>
</evidence>
<organism evidence="6">
    <name type="scientific">Hymenolepis diminuta</name>
    <name type="common">Rat tapeworm</name>
    <dbReference type="NCBI Taxonomy" id="6216"/>
    <lineage>
        <taxon>Eukaryota</taxon>
        <taxon>Metazoa</taxon>
        <taxon>Spiralia</taxon>
        <taxon>Lophotrochozoa</taxon>
        <taxon>Platyhelminthes</taxon>
        <taxon>Cestoda</taxon>
        <taxon>Eucestoda</taxon>
        <taxon>Cyclophyllidea</taxon>
        <taxon>Hymenolepididae</taxon>
        <taxon>Hymenolepis</taxon>
    </lineage>
</organism>
<sequence length="183" mass="20843">MLRKKRDQVEDQHKQLPLKPLPENGQGDSATTQTHHLRRFNKDYKQHHSLSTRIKTWWLSKFSNSRHRNKDTDAAPLTSTLAQQEPNILLNIGDNESEEFSSHFLAEIEAATVGSRLNLDKLVQDNKGILSADSLENLEFEKGERNSQRTTPEPLLNGDSNVQRNNTSEENKPTSMSDITAKK</sequence>
<dbReference type="Proteomes" id="UP000321570">
    <property type="component" value="Unassembled WGS sequence"/>
</dbReference>
<dbReference type="OrthoDB" id="10447035at2759"/>
<proteinExistence type="predicted"/>
<feature type="region of interest" description="Disordered" evidence="1">
    <location>
        <begin position="141"/>
        <end position="183"/>
    </location>
</feature>
<dbReference type="AlphaFoldDB" id="A0A0R3SA17"/>
<dbReference type="Proteomes" id="UP000274504">
    <property type="component" value="Unassembled WGS sequence"/>
</dbReference>
<accession>A0A0R3SA17</accession>
<reference evidence="6" key="1">
    <citation type="submission" date="2017-02" db="UniProtKB">
        <authorList>
            <consortium name="WormBaseParasite"/>
        </authorList>
    </citation>
    <scope>IDENTIFICATION</scope>
</reference>
<protein>
    <submittedName>
        <fullName evidence="2 6">Uncharacterized protein</fullName>
    </submittedName>
</protein>
<feature type="region of interest" description="Disordered" evidence="1">
    <location>
        <begin position="1"/>
        <end position="34"/>
    </location>
</feature>
<dbReference type="EMBL" id="CABIJS010000555">
    <property type="protein sequence ID" value="VUZ53486.1"/>
    <property type="molecule type" value="Genomic_DNA"/>
</dbReference>
<feature type="compositionally biased region" description="Polar residues" evidence="1">
    <location>
        <begin position="173"/>
        <end position="183"/>
    </location>
</feature>
<dbReference type="EMBL" id="UYSG01000198">
    <property type="protein sequence ID" value="VDL18618.1"/>
    <property type="molecule type" value="Genomic_DNA"/>
</dbReference>
<gene>
    <name evidence="2" type="ORF">HDID_LOCUS1157</name>
    <name evidence="3" type="ORF">WMSIL1_LOCUS11912</name>
</gene>
<evidence type="ECO:0000313" key="6">
    <source>
        <dbReference type="WBParaSite" id="HDID_0000115601-mRNA-1"/>
    </source>
</evidence>
<name>A0A0R3SA17_HYMDI</name>